<dbReference type="Proteomes" id="UP000177152">
    <property type="component" value="Unassembled WGS sequence"/>
</dbReference>
<keyword evidence="3 6" id="KW-0812">Transmembrane</keyword>
<evidence type="ECO:0000259" key="7">
    <source>
        <dbReference type="Pfam" id="PF09335"/>
    </source>
</evidence>
<accession>A0A1G2K500</accession>
<feature type="transmembrane region" description="Helical" evidence="6">
    <location>
        <begin position="69"/>
        <end position="92"/>
    </location>
</feature>
<dbReference type="InterPro" id="IPR032816">
    <property type="entry name" value="VTT_dom"/>
</dbReference>
<evidence type="ECO:0000256" key="6">
    <source>
        <dbReference type="RuleBase" id="RU366058"/>
    </source>
</evidence>
<evidence type="ECO:0000256" key="2">
    <source>
        <dbReference type="ARBA" id="ARBA00022475"/>
    </source>
</evidence>
<proteinExistence type="inferred from homology"/>
<comment type="similarity">
    <text evidence="6">Belongs to the TVP38/TMEM64 family.</text>
</comment>
<comment type="caution">
    <text evidence="8">The sequence shown here is derived from an EMBL/GenBank/DDBJ whole genome shotgun (WGS) entry which is preliminary data.</text>
</comment>
<feature type="transmembrane region" description="Helical" evidence="6">
    <location>
        <begin position="185"/>
        <end position="207"/>
    </location>
</feature>
<evidence type="ECO:0000256" key="1">
    <source>
        <dbReference type="ARBA" id="ARBA00004651"/>
    </source>
</evidence>
<keyword evidence="5 6" id="KW-0472">Membrane</keyword>
<evidence type="ECO:0000256" key="3">
    <source>
        <dbReference type="ARBA" id="ARBA00022692"/>
    </source>
</evidence>
<organism evidence="8 9">
    <name type="scientific">Candidatus Sungbacteria bacterium RIFCSPHIGHO2_01_FULL_47_32</name>
    <dbReference type="NCBI Taxonomy" id="1802264"/>
    <lineage>
        <taxon>Bacteria</taxon>
        <taxon>Candidatus Sungiibacteriota</taxon>
    </lineage>
</organism>
<keyword evidence="4 6" id="KW-1133">Transmembrane helix</keyword>
<feature type="transmembrane region" description="Helical" evidence="6">
    <location>
        <begin position="7"/>
        <end position="25"/>
    </location>
</feature>
<reference evidence="8 9" key="1">
    <citation type="journal article" date="2016" name="Nat. Commun.">
        <title>Thousands of microbial genomes shed light on interconnected biogeochemical processes in an aquifer system.</title>
        <authorList>
            <person name="Anantharaman K."/>
            <person name="Brown C.T."/>
            <person name="Hug L.A."/>
            <person name="Sharon I."/>
            <person name="Castelle C.J."/>
            <person name="Probst A.J."/>
            <person name="Thomas B.C."/>
            <person name="Singh A."/>
            <person name="Wilkins M.J."/>
            <person name="Karaoz U."/>
            <person name="Brodie E.L."/>
            <person name="Williams K.H."/>
            <person name="Hubbard S.S."/>
            <person name="Banfield J.F."/>
        </authorList>
    </citation>
    <scope>NUCLEOTIDE SEQUENCE [LARGE SCALE GENOMIC DNA]</scope>
</reference>
<dbReference type="AlphaFoldDB" id="A0A1G2K500"/>
<keyword evidence="2 6" id="KW-1003">Cell membrane</keyword>
<feature type="transmembrane region" description="Helical" evidence="6">
    <location>
        <begin position="159"/>
        <end position="179"/>
    </location>
</feature>
<evidence type="ECO:0000313" key="9">
    <source>
        <dbReference type="Proteomes" id="UP000177152"/>
    </source>
</evidence>
<dbReference type="InterPro" id="IPR015414">
    <property type="entry name" value="TMEM64"/>
</dbReference>
<dbReference type="PANTHER" id="PTHR12677:SF59">
    <property type="entry name" value="GOLGI APPARATUS MEMBRANE PROTEIN TVP38-RELATED"/>
    <property type="match status" value="1"/>
</dbReference>
<dbReference type="GO" id="GO:0005886">
    <property type="term" value="C:plasma membrane"/>
    <property type="evidence" value="ECO:0007669"/>
    <property type="project" value="UniProtKB-SubCell"/>
</dbReference>
<name>A0A1G2K500_9BACT</name>
<feature type="transmembrane region" description="Helical" evidence="6">
    <location>
        <begin position="131"/>
        <end position="152"/>
    </location>
</feature>
<evidence type="ECO:0000256" key="4">
    <source>
        <dbReference type="ARBA" id="ARBA00022989"/>
    </source>
</evidence>
<feature type="domain" description="VTT" evidence="7">
    <location>
        <begin position="66"/>
        <end position="179"/>
    </location>
</feature>
<evidence type="ECO:0000256" key="5">
    <source>
        <dbReference type="ARBA" id="ARBA00023136"/>
    </source>
</evidence>
<dbReference type="Pfam" id="PF09335">
    <property type="entry name" value="VTT_dom"/>
    <property type="match status" value="1"/>
</dbReference>
<feature type="transmembrane region" description="Helical" evidence="6">
    <location>
        <begin position="45"/>
        <end position="62"/>
    </location>
</feature>
<gene>
    <name evidence="8" type="ORF">A2633_03315</name>
</gene>
<sequence>MHKLIPIAGFIVLFIVLLFVATAYFENYFGGFGGRLVSIMAEHTVIGVVIFVALAAVSVLLGPFSSSPLAPMVVAVWGVFPAFFFLFAGWMLGDALAYAIGRYAGRPLVERLVGERSLAKWRLILEPHMTFPFLLLFRLATPAETGYVFGLLQYRFKLYLILTSIAELPAAFIVVFAGDAINGEYWWLLSAYILAALFLFFVAYRLLARSIRNFVKNLS</sequence>
<evidence type="ECO:0000313" key="8">
    <source>
        <dbReference type="EMBL" id="OGZ93528.1"/>
    </source>
</evidence>
<comment type="subcellular location">
    <subcellularLocation>
        <location evidence="1 6">Cell membrane</location>
        <topology evidence="1 6">Multi-pass membrane protein</topology>
    </subcellularLocation>
</comment>
<dbReference type="EMBL" id="MHQC01000057">
    <property type="protein sequence ID" value="OGZ93528.1"/>
    <property type="molecule type" value="Genomic_DNA"/>
</dbReference>
<dbReference type="PANTHER" id="PTHR12677">
    <property type="entry name" value="GOLGI APPARATUS MEMBRANE PROTEIN TVP38-RELATED"/>
    <property type="match status" value="1"/>
</dbReference>
<protein>
    <recommendedName>
        <fullName evidence="6">TVP38/TMEM64 family membrane protein</fullName>
    </recommendedName>
</protein>